<feature type="transmembrane region" description="Helical" evidence="1">
    <location>
        <begin position="170"/>
        <end position="187"/>
    </location>
</feature>
<dbReference type="RefSeq" id="WP_060626700.1">
    <property type="nucleotide sequence ID" value="NZ_LCZJ02000065.1"/>
</dbReference>
<keyword evidence="1" id="KW-0812">Transmembrane</keyword>
<reference evidence="3 4" key="1">
    <citation type="journal article" date="2015" name="Int. Biodeterior. Biodegradation">
        <title>Physiological and genetic screening methods for the isolation of methyl tert-butyl ether-degrading bacteria for bioremediation purposes.</title>
        <authorList>
            <person name="Guisado I.M."/>
            <person name="Purswani J."/>
            <person name="Gonzalez Lopez J."/>
            <person name="Pozo C."/>
        </authorList>
    </citation>
    <scope>NUCLEOTIDE SEQUENCE [LARGE SCALE GENOMIC DNA]</scope>
    <source>
        <strain evidence="3 4">SH7</strain>
    </source>
</reference>
<comment type="caution">
    <text evidence="3">The sequence shown here is derived from an EMBL/GenBank/DDBJ whole genome shotgun (WGS) entry which is preliminary data.</text>
</comment>
<feature type="transmembrane region" description="Helical" evidence="1">
    <location>
        <begin position="16"/>
        <end position="39"/>
    </location>
</feature>
<feature type="transmembrane region" description="Helical" evidence="1">
    <location>
        <begin position="218"/>
        <end position="238"/>
    </location>
</feature>
<sequence length="253" mass="28066">MSKLAKTSSFSQKHPVWTVVIIEVLLLLAVSAAGTYATIKELSYTAPVLLSFIPIALVLIIYFTLKSKWSDLGFRPLNTISSGNWIYYAPLVVILITISFKGFREISASEVMFFIFFTLLVAFVEESIYRGLIFKVLLTKGAKTAVITSSILFSITHLLNALSGTDITQILLQLVYALLIGFVLALLMLKNNNIVPLILFHFVHNLIQFVGNDNTSEYVGIDLLILLVLAVQCVWLALSFRKPTLSGNLNQSS</sequence>
<accession>A0A0W1AQ80</accession>
<protein>
    <submittedName>
        <fullName evidence="3">CAAX protease</fullName>
    </submittedName>
</protein>
<keyword evidence="1" id="KW-0472">Membrane</keyword>
<feature type="transmembrane region" description="Helical" evidence="1">
    <location>
        <begin position="145"/>
        <end position="164"/>
    </location>
</feature>
<evidence type="ECO:0000256" key="1">
    <source>
        <dbReference type="SAM" id="Phobius"/>
    </source>
</evidence>
<keyword evidence="3" id="KW-0378">Hydrolase</keyword>
<organism evidence="3 4">
    <name type="scientific">Paenibacillus etheri</name>
    <dbReference type="NCBI Taxonomy" id="1306852"/>
    <lineage>
        <taxon>Bacteria</taxon>
        <taxon>Bacillati</taxon>
        <taxon>Bacillota</taxon>
        <taxon>Bacilli</taxon>
        <taxon>Bacillales</taxon>
        <taxon>Paenibacillaceae</taxon>
        <taxon>Paenibacillus</taxon>
    </lineage>
</organism>
<keyword evidence="3" id="KW-0645">Protease</keyword>
<gene>
    <name evidence="3" type="ORF">UQ64_01945</name>
</gene>
<keyword evidence="4" id="KW-1185">Reference proteome</keyword>
<keyword evidence="1" id="KW-1133">Transmembrane helix</keyword>
<dbReference type="EMBL" id="LCZJ02000065">
    <property type="protein sequence ID" value="KTD83422.1"/>
    <property type="molecule type" value="Genomic_DNA"/>
</dbReference>
<dbReference type="AlphaFoldDB" id="A0A0W1AQ80"/>
<dbReference type="OrthoDB" id="371054at2"/>
<dbReference type="InterPro" id="IPR003675">
    <property type="entry name" value="Rce1/LyrA-like_dom"/>
</dbReference>
<feature type="transmembrane region" description="Helical" evidence="1">
    <location>
        <begin position="106"/>
        <end position="124"/>
    </location>
</feature>
<dbReference type="InterPro" id="IPR052710">
    <property type="entry name" value="CAAX_protease"/>
</dbReference>
<feature type="transmembrane region" description="Helical" evidence="1">
    <location>
        <begin position="85"/>
        <end position="100"/>
    </location>
</feature>
<evidence type="ECO:0000313" key="3">
    <source>
        <dbReference type="EMBL" id="KTD83422.1"/>
    </source>
</evidence>
<dbReference type="GO" id="GO:0004175">
    <property type="term" value="F:endopeptidase activity"/>
    <property type="evidence" value="ECO:0007669"/>
    <property type="project" value="UniProtKB-ARBA"/>
</dbReference>
<feature type="transmembrane region" description="Helical" evidence="1">
    <location>
        <begin position="45"/>
        <end position="65"/>
    </location>
</feature>
<dbReference type="Pfam" id="PF02517">
    <property type="entry name" value="Rce1-like"/>
    <property type="match status" value="1"/>
</dbReference>
<proteinExistence type="predicted"/>
<evidence type="ECO:0000313" key="4">
    <source>
        <dbReference type="Proteomes" id="UP000054709"/>
    </source>
</evidence>
<name>A0A0W1AQ80_9BACL</name>
<dbReference type="Proteomes" id="UP000054709">
    <property type="component" value="Unassembled WGS sequence"/>
</dbReference>
<dbReference type="GO" id="GO:0006508">
    <property type="term" value="P:proteolysis"/>
    <property type="evidence" value="ECO:0007669"/>
    <property type="project" value="UniProtKB-KW"/>
</dbReference>
<dbReference type="PANTHER" id="PTHR36435:SF1">
    <property type="entry name" value="CAAX AMINO TERMINAL PROTEASE FAMILY PROTEIN"/>
    <property type="match status" value="1"/>
</dbReference>
<dbReference type="GO" id="GO:0080120">
    <property type="term" value="P:CAAX-box protein maturation"/>
    <property type="evidence" value="ECO:0007669"/>
    <property type="project" value="UniProtKB-ARBA"/>
</dbReference>
<feature type="domain" description="CAAX prenyl protease 2/Lysostaphin resistance protein A-like" evidence="2">
    <location>
        <begin position="110"/>
        <end position="207"/>
    </location>
</feature>
<dbReference type="PANTHER" id="PTHR36435">
    <property type="entry name" value="SLR1288 PROTEIN"/>
    <property type="match status" value="1"/>
</dbReference>
<evidence type="ECO:0000259" key="2">
    <source>
        <dbReference type="Pfam" id="PF02517"/>
    </source>
</evidence>